<evidence type="ECO:0000313" key="2">
    <source>
        <dbReference type="EMBL" id="KAK7686388.1"/>
    </source>
</evidence>
<dbReference type="InterPro" id="IPR049500">
    <property type="entry name" value="Peptidase_M50B-like"/>
</dbReference>
<proteinExistence type="predicted"/>
<dbReference type="Proteomes" id="UP001385951">
    <property type="component" value="Unassembled WGS sequence"/>
</dbReference>
<feature type="transmembrane region" description="Helical" evidence="1">
    <location>
        <begin position="127"/>
        <end position="145"/>
    </location>
</feature>
<dbReference type="PANTHER" id="PTHR33979">
    <property type="entry name" value="OS02G0221600 PROTEIN"/>
    <property type="match status" value="1"/>
</dbReference>
<feature type="transmembrane region" description="Helical" evidence="1">
    <location>
        <begin position="30"/>
        <end position="48"/>
    </location>
</feature>
<feature type="transmembrane region" description="Helical" evidence="1">
    <location>
        <begin position="68"/>
        <end position="86"/>
    </location>
</feature>
<dbReference type="EMBL" id="JASBNA010000017">
    <property type="protein sequence ID" value="KAK7686388.1"/>
    <property type="molecule type" value="Genomic_DNA"/>
</dbReference>
<gene>
    <name evidence="2" type="ORF">QCA50_010612</name>
</gene>
<dbReference type="PANTHER" id="PTHR33979:SF2">
    <property type="entry name" value="PEPTIDASE M50B-LIKE-DOMAIN-CONTAINING PROTEIN"/>
    <property type="match status" value="1"/>
</dbReference>
<keyword evidence="3" id="KW-1185">Reference proteome</keyword>
<name>A0AAW0G8U5_9APHY</name>
<dbReference type="Pfam" id="PF13398">
    <property type="entry name" value="Peptidase_M50B"/>
    <property type="match status" value="1"/>
</dbReference>
<sequence length="263" mass="28843">MSLPAPVPRPPIAPPMPIIPPLSPTHDQVPTLYVIAVYAVVIFALWNIPGARVLINPLKLLTIGWHEFCHIVMAVLTGGTVVKVSIDPDMGGATHVVGGIPTLILSAGYIGSTFFGGVLVLSGFDTLVAKIMSFIVGMGLALPLVLVRDKLTILLTLCYEGLLIGFWFIDHAQALRWYCLFIGVMNVLYVVWDIADDKYFRKVNDSDATQFSLLYPNLGAHTWALLWIIFQVAVLVGFVLLGVTVFKRTPEEMRAQADQFLPT</sequence>
<keyword evidence="1" id="KW-0812">Transmembrane</keyword>
<feature type="transmembrane region" description="Helical" evidence="1">
    <location>
        <begin position="151"/>
        <end position="168"/>
    </location>
</feature>
<keyword evidence="1" id="KW-1133">Transmembrane helix</keyword>
<accession>A0AAW0G8U5</accession>
<evidence type="ECO:0000313" key="3">
    <source>
        <dbReference type="Proteomes" id="UP001385951"/>
    </source>
</evidence>
<dbReference type="AlphaFoldDB" id="A0AAW0G8U5"/>
<reference evidence="2 3" key="1">
    <citation type="submission" date="2022-09" db="EMBL/GenBank/DDBJ databases">
        <authorList>
            <person name="Palmer J.M."/>
        </authorList>
    </citation>
    <scope>NUCLEOTIDE SEQUENCE [LARGE SCALE GENOMIC DNA]</scope>
    <source>
        <strain evidence="2 3">DSM 7382</strain>
    </source>
</reference>
<keyword evidence="1" id="KW-0472">Membrane</keyword>
<evidence type="ECO:0000256" key="1">
    <source>
        <dbReference type="SAM" id="Phobius"/>
    </source>
</evidence>
<evidence type="ECO:0008006" key="4">
    <source>
        <dbReference type="Google" id="ProtNLM"/>
    </source>
</evidence>
<comment type="caution">
    <text evidence="2">The sequence shown here is derived from an EMBL/GenBank/DDBJ whole genome shotgun (WGS) entry which is preliminary data.</text>
</comment>
<organism evidence="2 3">
    <name type="scientific">Cerrena zonata</name>
    <dbReference type="NCBI Taxonomy" id="2478898"/>
    <lineage>
        <taxon>Eukaryota</taxon>
        <taxon>Fungi</taxon>
        <taxon>Dikarya</taxon>
        <taxon>Basidiomycota</taxon>
        <taxon>Agaricomycotina</taxon>
        <taxon>Agaricomycetes</taxon>
        <taxon>Polyporales</taxon>
        <taxon>Cerrenaceae</taxon>
        <taxon>Cerrena</taxon>
    </lineage>
</organism>
<feature type="transmembrane region" description="Helical" evidence="1">
    <location>
        <begin position="98"/>
        <end position="120"/>
    </location>
</feature>
<protein>
    <recommendedName>
        <fullName evidence="4">Peptidase M50B-like-domain-containing protein</fullName>
    </recommendedName>
</protein>
<feature type="transmembrane region" description="Helical" evidence="1">
    <location>
        <begin position="175"/>
        <end position="192"/>
    </location>
</feature>
<feature type="transmembrane region" description="Helical" evidence="1">
    <location>
        <begin position="224"/>
        <end position="246"/>
    </location>
</feature>